<evidence type="ECO:0008006" key="3">
    <source>
        <dbReference type="Google" id="ProtNLM"/>
    </source>
</evidence>
<dbReference type="InterPro" id="IPR036188">
    <property type="entry name" value="FAD/NAD-bd_sf"/>
</dbReference>
<reference evidence="1 2" key="1">
    <citation type="submission" date="2012-02" db="EMBL/GenBank/DDBJ databases">
        <title>Complete genome sequence of Phycisphaera mikurensis NBRC 102666.</title>
        <authorList>
            <person name="Ankai A."/>
            <person name="Hosoyama A."/>
            <person name="Terui Y."/>
            <person name="Sekine M."/>
            <person name="Fukai R."/>
            <person name="Kato Y."/>
            <person name="Nakamura S."/>
            <person name="Yamada-Narita S."/>
            <person name="Kawakoshi A."/>
            <person name="Fukunaga Y."/>
            <person name="Yamazaki S."/>
            <person name="Fujita N."/>
        </authorList>
    </citation>
    <scope>NUCLEOTIDE SEQUENCE [LARGE SCALE GENOMIC DNA]</scope>
    <source>
        <strain evidence="2">NBRC 102666 / KCTC 22515 / FYK2301M01</strain>
    </source>
</reference>
<dbReference type="Pfam" id="PF12831">
    <property type="entry name" value="FAD_oxidored"/>
    <property type="match status" value="1"/>
</dbReference>
<proteinExistence type="predicted"/>
<gene>
    <name evidence="1" type="ordered locus">PSMK_12970</name>
</gene>
<dbReference type="PANTHER" id="PTHR42716">
    <property type="entry name" value="L-ASPARTATE OXIDASE"/>
    <property type="match status" value="1"/>
</dbReference>
<organism evidence="1 2">
    <name type="scientific">Phycisphaera mikurensis (strain NBRC 102666 / KCTC 22515 / FYK2301M01)</name>
    <dbReference type="NCBI Taxonomy" id="1142394"/>
    <lineage>
        <taxon>Bacteria</taxon>
        <taxon>Pseudomonadati</taxon>
        <taxon>Planctomycetota</taxon>
        <taxon>Phycisphaerae</taxon>
        <taxon>Phycisphaerales</taxon>
        <taxon>Phycisphaeraceae</taxon>
        <taxon>Phycisphaera</taxon>
    </lineage>
</organism>
<dbReference type="SUPFAM" id="SSF51905">
    <property type="entry name" value="FAD/NAD(P)-binding domain"/>
    <property type="match status" value="1"/>
</dbReference>
<dbReference type="HOGENOM" id="CLU_029779_1_0_0"/>
<dbReference type="Gene3D" id="3.50.50.60">
    <property type="entry name" value="FAD/NAD(P)-binding domain"/>
    <property type="match status" value="1"/>
</dbReference>
<dbReference type="InterPro" id="IPR005288">
    <property type="entry name" value="NadB"/>
</dbReference>
<dbReference type="Proteomes" id="UP000007881">
    <property type="component" value="Chromosome"/>
</dbReference>
<dbReference type="RefSeq" id="WP_014436675.1">
    <property type="nucleotide sequence ID" value="NC_017080.1"/>
</dbReference>
<dbReference type="PANTHER" id="PTHR42716:SF1">
    <property type="entry name" value="SLL0471 PROTEIN"/>
    <property type="match status" value="1"/>
</dbReference>
<protein>
    <recommendedName>
        <fullName evidence="3">FAD dependent oxidoreductase</fullName>
    </recommendedName>
</protein>
<accession>I0IDW8</accession>
<name>I0IDW8_PHYMF</name>
<dbReference type="EMBL" id="AP012338">
    <property type="protein sequence ID" value="BAM03456.1"/>
    <property type="molecule type" value="Genomic_DNA"/>
</dbReference>
<dbReference type="GO" id="GO:0008734">
    <property type="term" value="F:L-aspartate oxidase activity"/>
    <property type="evidence" value="ECO:0007669"/>
    <property type="project" value="InterPro"/>
</dbReference>
<dbReference type="STRING" id="1142394.PSMK_12970"/>
<dbReference type="OrthoDB" id="615715at2"/>
<evidence type="ECO:0000313" key="1">
    <source>
        <dbReference type="EMBL" id="BAM03456.1"/>
    </source>
</evidence>
<sequence>MPDTLQTPILIVGAGCGGFAAALAVARAGGSCVLTEPTDWVGGQLTSQAVPPDENAWIEPDVGDAQAATASYLAFREAVRSRYRRAECLTAAAAARPRLNPGDGWVSRLCFSPRIGQEVLRETIRPHVEAGRIRLLLEHEPVSADGAANRVRSVTVRGGDGRETRIAADYVLDATEAGDLYPLTGCEHAVGAECRDAYGELHAPAGRGDGPGGSHPRDQQAVSWCFAMEHRPGRNHVGPEPEGYARWRSFVPDLDPPWCGPLFSWLSPGVDERPREMGMVPWPDRPADGVWELWRYRRIVDASAHTDGRPDVCLVNWVQMDQFVEPVLGVSPDAARAALKLAKQQARCLFHWMQTEAPRHDGGRGYPGLKLRGDELGTDSGFAKAAYIREPRRLLARTIIHEGHLGAAQRRAAGEPEVPELATTLGESVPAAEPFADAVGVGHYRLDLHPSCAGRNSVYVEAAPYRIPLGSLIPVRVENLLAAGKGFGVSHVVNGCTRLHPVEWTVGEAAGELAAWCLEHGRTPAEVHADAAQTRRFQDRLRARGFALAWPWEKS</sequence>
<dbReference type="KEGG" id="phm:PSMK_12970"/>
<dbReference type="PATRIC" id="fig|1142394.8.peg.1334"/>
<dbReference type="GO" id="GO:0009435">
    <property type="term" value="P:NAD+ biosynthetic process"/>
    <property type="evidence" value="ECO:0007669"/>
    <property type="project" value="InterPro"/>
</dbReference>
<evidence type="ECO:0000313" key="2">
    <source>
        <dbReference type="Proteomes" id="UP000007881"/>
    </source>
</evidence>
<dbReference type="AlphaFoldDB" id="I0IDW8"/>
<keyword evidence="2" id="KW-1185">Reference proteome</keyword>
<dbReference type="eggNOG" id="COG1053">
    <property type="taxonomic scope" value="Bacteria"/>
</dbReference>